<dbReference type="InterPro" id="IPR001453">
    <property type="entry name" value="MoaB/Mog_dom"/>
</dbReference>
<comment type="cofactor">
    <cofactor evidence="6">
        <name>Mg(2+)</name>
        <dbReference type="ChEBI" id="CHEBI:18420"/>
    </cofactor>
</comment>
<keyword evidence="6 8" id="KW-0808">Transferase</keyword>
<organism evidence="8 9">
    <name type="scientific">Parvularcula dongshanensis</name>
    <dbReference type="NCBI Taxonomy" id="1173995"/>
    <lineage>
        <taxon>Bacteria</taxon>
        <taxon>Pseudomonadati</taxon>
        <taxon>Pseudomonadota</taxon>
        <taxon>Alphaproteobacteria</taxon>
        <taxon>Parvularculales</taxon>
        <taxon>Parvularculaceae</taxon>
        <taxon>Parvularcula</taxon>
    </lineage>
</organism>
<evidence type="ECO:0000313" key="8">
    <source>
        <dbReference type="EMBL" id="MBB4660168.1"/>
    </source>
</evidence>
<evidence type="ECO:0000256" key="5">
    <source>
        <dbReference type="ARBA" id="ARBA00047317"/>
    </source>
</evidence>
<dbReference type="Pfam" id="PF03454">
    <property type="entry name" value="MoeA_C"/>
    <property type="match status" value="1"/>
</dbReference>
<dbReference type="Pfam" id="PF00994">
    <property type="entry name" value="MoCF_biosynth"/>
    <property type="match status" value="1"/>
</dbReference>
<keyword evidence="6" id="KW-0460">Magnesium</keyword>
<comment type="caution">
    <text evidence="8">The sequence shown here is derived from an EMBL/GenBank/DDBJ whole genome shotgun (WGS) entry which is preliminary data.</text>
</comment>
<dbReference type="SUPFAM" id="SSF63882">
    <property type="entry name" value="MoeA N-terminal region -like"/>
    <property type="match status" value="1"/>
</dbReference>
<evidence type="ECO:0000256" key="3">
    <source>
        <dbReference type="ARBA" id="ARBA00010763"/>
    </source>
</evidence>
<dbReference type="Gene3D" id="2.40.340.10">
    <property type="entry name" value="MoeA, C-terminal, domain IV"/>
    <property type="match status" value="1"/>
</dbReference>
<evidence type="ECO:0000313" key="9">
    <source>
        <dbReference type="Proteomes" id="UP000563524"/>
    </source>
</evidence>
<sequence>MILVQEALARIASAARPLGEETAALAEAQGRVLALPARAGLTHPPAAVSAMDGYAVRRPDPCPPGTRFTVIGGAPAGAPFAGSVGPGEAVRIFTGSVLPDGADHVVMQEETERAGGEVRLTAGQPEARNVRPAGGDFAAGDVLLPRGRALSAVDLALLAAANLPSVTVFRRPKIAYFSNGDELVPPGSDLAPGQVVTSTPFALSGLLRDWGAAPLNLGTAGDTPASVEAMFDRAEAEGADVVVPIGGASVGDYDFAKAAGRTRFDLAFEKVAVRPGKPVWFGKSGKGYVLGLPGNPASALACAVLFLKPLLYALTGRDALAANPIVEATLTAPVGQGSGREHYMRAVVRAQDGILAVTPQSAQDTSLLSPFAASNALLRRMAGAPAAETGERAEVILFGPL</sequence>
<keyword evidence="9" id="KW-1185">Reference proteome</keyword>
<dbReference type="Pfam" id="PF03453">
    <property type="entry name" value="MoeA_N"/>
    <property type="match status" value="1"/>
</dbReference>
<keyword evidence="4 6" id="KW-0501">Molybdenum cofactor biosynthesis</keyword>
<dbReference type="Gene3D" id="2.170.190.11">
    <property type="entry name" value="Molybdopterin biosynthesis moea protein, domain 3"/>
    <property type="match status" value="1"/>
</dbReference>
<keyword evidence="6" id="KW-0479">Metal-binding</keyword>
<dbReference type="InterPro" id="IPR036688">
    <property type="entry name" value="MoeA_C_domain_IV_sf"/>
</dbReference>
<dbReference type="PANTHER" id="PTHR10192">
    <property type="entry name" value="MOLYBDOPTERIN BIOSYNTHESIS PROTEIN"/>
    <property type="match status" value="1"/>
</dbReference>
<evidence type="ECO:0000256" key="1">
    <source>
        <dbReference type="ARBA" id="ARBA00002901"/>
    </source>
</evidence>
<dbReference type="SMART" id="SM00852">
    <property type="entry name" value="MoCF_biosynth"/>
    <property type="match status" value="1"/>
</dbReference>
<comment type="catalytic activity">
    <reaction evidence="5">
        <text>adenylyl-molybdopterin + molybdate = Mo-molybdopterin + AMP + H(+)</text>
        <dbReference type="Rhea" id="RHEA:35047"/>
        <dbReference type="ChEBI" id="CHEBI:15378"/>
        <dbReference type="ChEBI" id="CHEBI:36264"/>
        <dbReference type="ChEBI" id="CHEBI:62727"/>
        <dbReference type="ChEBI" id="CHEBI:71302"/>
        <dbReference type="ChEBI" id="CHEBI:456215"/>
        <dbReference type="EC" id="2.10.1.1"/>
    </reaction>
</comment>
<dbReference type="UniPathway" id="UPA00344"/>
<dbReference type="AlphaFoldDB" id="A0A840I7T5"/>
<dbReference type="CDD" id="cd00887">
    <property type="entry name" value="MoeA"/>
    <property type="match status" value="1"/>
</dbReference>
<evidence type="ECO:0000256" key="2">
    <source>
        <dbReference type="ARBA" id="ARBA00005046"/>
    </source>
</evidence>
<dbReference type="InterPro" id="IPR005110">
    <property type="entry name" value="MoeA_linker/N"/>
</dbReference>
<dbReference type="InterPro" id="IPR036425">
    <property type="entry name" value="MoaB/Mog-like_dom_sf"/>
</dbReference>
<accession>A0A840I7T5</accession>
<dbReference type="EC" id="2.10.1.1" evidence="6"/>
<dbReference type="GO" id="GO:0046872">
    <property type="term" value="F:metal ion binding"/>
    <property type="evidence" value="ECO:0007669"/>
    <property type="project" value="UniProtKB-UniRule"/>
</dbReference>
<dbReference type="EMBL" id="JACHOB010000006">
    <property type="protein sequence ID" value="MBB4660168.1"/>
    <property type="molecule type" value="Genomic_DNA"/>
</dbReference>
<comment type="pathway">
    <text evidence="2 6">Cofactor biosynthesis; molybdopterin biosynthesis.</text>
</comment>
<gene>
    <name evidence="8" type="ORF">GGQ59_002712</name>
</gene>
<dbReference type="GO" id="GO:0006777">
    <property type="term" value="P:Mo-molybdopterin cofactor biosynthetic process"/>
    <property type="evidence" value="ECO:0007669"/>
    <property type="project" value="UniProtKB-UniRule"/>
</dbReference>
<dbReference type="InterPro" id="IPR036135">
    <property type="entry name" value="MoeA_linker/N_sf"/>
</dbReference>
<dbReference type="GO" id="GO:0005829">
    <property type="term" value="C:cytosol"/>
    <property type="evidence" value="ECO:0007669"/>
    <property type="project" value="TreeGrafter"/>
</dbReference>
<dbReference type="RefSeq" id="WP_183819477.1">
    <property type="nucleotide sequence ID" value="NZ_JACHOB010000006.1"/>
</dbReference>
<comment type="function">
    <text evidence="1 6">Catalyzes the insertion of molybdate into adenylated molybdopterin with the concomitant release of AMP.</text>
</comment>
<dbReference type="InterPro" id="IPR005111">
    <property type="entry name" value="MoeA_C_domain_IV"/>
</dbReference>
<dbReference type="InterPro" id="IPR038987">
    <property type="entry name" value="MoeA-like"/>
</dbReference>
<dbReference type="PANTHER" id="PTHR10192:SF5">
    <property type="entry name" value="GEPHYRIN"/>
    <property type="match status" value="1"/>
</dbReference>
<dbReference type="Gene3D" id="3.90.105.10">
    <property type="entry name" value="Molybdopterin biosynthesis moea protein, domain 2"/>
    <property type="match status" value="1"/>
</dbReference>
<dbReference type="SUPFAM" id="SSF53218">
    <property type="entry name" value="Molybdenum cofactor biosynthesis proteins"/>
    <property type="match status" value="1"/>
</dbReference>
<proteinExistence type="inferred from homology"/>
<keyword evidence="6" id="KW-0500">Molybdenum</keyword>
<dbReference type="Gene3D" id="3.40.980.10">
    <property type="entry name" value="MoaB/Mog-like domain"/>
    <property type="match status" value="1"/>
</dbReference>
<name>A0A840I7T5_9PROT</name>
<feature type="domain" description="MoaB/Mog" evidence="7">
    <location>
        <begin position="175"/>
        <end position="313"/>
    </location>
</feature>
<protein>
    <recommendedName>
        <fullName evidence="6">Molybdopterin molybdenumtransferase</fullName>
        <ecNumber evidence="6">2.10.1.1</ecNumber>
    </recommendedName>
</protein>
<dbReference type="SUPFAM" id="SSF63867">
    <property type="entry name" value="MoeA C-terminal domain-like"/>
    <property type="match status" value="1"/>
</dbReference>
<reference evidence="8 9" key="1">
    <citation type="submission" date="2020-08" db="EMBL/GenBank/DDBJ databases">
        <title>Genomic Encyclopedia of Type Strains, Phase IV (KMG-IV): sequencing the most valuable type-strain genomes for metagenomic binning, comparative biology and taxonomic classification.</title>
        <authorList>
            <person name="Goeker M."/>
        </authorList>
    </citation>
    <scope>NUCLEOTIDE SEQUENCE [LARGE SCALE GENOMIC DNA]</scope>
    <source>
        <strain evidence="8 9">DSM 102850</strain>
    </source>
</reference>
<evidence type="ECO:0000256" key="6">
    <source>
        <dbReference type="RuleBase" id="RU365090"/>
    </source>
</evidence>
<comment type="similarity">
    <text evidence="3 6">Belongs to the MoeA family.</text>
</comment>
<dbReference type="GO" id="GO:0061599">
    <property type="term" value="F:molybdopterin molybdotransferase activity"/>
    <property type="evidence" value="ECO:0007669"/>
    <property type="project" value="UniProtKB-UniRule"/>
</dbReference>
<dbReference type="Proteomes" id="UP000563524">
    <property type="component" value="Unassembled WGS sequence"/>
</dbReference>
<evidence type="ECO:0000256" key="4">
    <source>
        <dbReference type="ARBA" id="ARBA00023150"/>
    </source>
</evidence>
<evidence type="ECO:0000259" key="7">
    <source>
        <dbReference type="SMART" id="SM00852"/>
    </source>
</evidence>